<feature type="transmembrane region" description="Helical" evidence="1">
    <location>
        <begin position="31"/>
        <end position="56"/>
    </location>
</feature>
<dbReference type="EMBL" id="JAGMUV010000007">
    <property type="protein sequence ID" value="KAH7148808.1"/>
    <property type="molecule type" value="Genomic_DNA"/>
</dbReference>
<accession>A0A9P9EZ68</accession>
<name>A0A9P9EZ68_9HYPO</name>
<organism evidence="2 3">
    <name type="scientific">Dactylonectria macrodidyma</name>
    <dbReference type="NCBI Taxonomy" id="307937"/>
    <lineage>
        <taxon>Eukaryota</taxon>
        <taxon>Fungi</taxon>
        <taxon>Dikarya</taxon>
        <taxon>Ascomycota</taxon>
        <taxon>Pezizomycotina</taxon>
        <taxon>Sordariomycetes</taxon>
        <taxon>Hypocreomycetidae</taxon>
        <taxon>Hypocreales</taxon>
        <taxon>Nectriaceae</taxon>
        <taxon>Dactylonectria</taxon>
    </lineage>
</organism>
<gene>
    <name evidence="2" type="ORF">EDB81DRAFT_475715</name>
</gene>
<keyword evidence="3" id="KW-1185">Reference proteome</keyword>
<evidence type="ECO:0000256" key="1">
    <source>
        <dbReference type="SAM" id="Phobius"/>
    </source>
</evidence>
<evidence type="ECO:0000313" key="3">
    <source>
        <dbReference type="Proteomes" id="UP000738349"/>
    </source>
</evidence>
<sequence length="213" mass="23337">MVVFQKESCHPWPSNPCFIPTKFPGVPPLVLIPHVVSSFSGVLVVLISSLYSAVLLACSMLHHPVRACLWLVAGVIQDCDGLTDLNLPNGRVPVPVHPIARQFCYCHQPKPSPDAPYLLLLLARLFQCPMLRGWPSLTSTPLSWPRTWGWLVPSLVVSPQTTTIHVSQSHPKCWANSTPPFPYRHPLASASSTTCQNPMLPSGVELSCHAPSD</sequence>
<keyword evidence="1" id="KW-0812">Transmembrane</keyword>
<keyword evidence="1" id="KW-1133">Transmembrane helix</keyword>
<evidence type="ECO:0000313" key="2">
    <source>
        <dbReference type="EMBL" id="KAH7148808.1"/>
    </source>
</evidence>
<dbReference type="AlphaFoldDB" id="A0A9P9EZ68"/>
<protein>
    <submittedName>
        <fullName evidence="2">Uncharacterized protein</fullName>
    </submittedName>
</protein>
<dbReference type="Proteomes" id="UP000738349">
    <property type="component" value="Unassembled WGS sequence"/>
</dbReference>
<reference evidence="2" key="1">
    <citation type="journal article" date="2021" name="Nat. Commun.">
        <title>Genetic determinants of endophytism in the Arabidopsis root mycobiome.</title>
        <authorList>
            <person name="Mesny F."/>
            <person name="Miyauchi S."/>
            <person name="Thiergart T."/>
            <person name="Pickel B."/>
            <person name="Atanasova L."/>
            <person name="Karlsson M."/>
            <person name="Huettel B."/>
            <person name="Barry K.W."/>
            <person name="Haridas S."/>
            <person name="Chen C."/>
            <person name="Bauer D."/>
            <person name="Andreopoulos W."/>
            <person name="Pangilinan J."/>
            <person name="LaButti K."/>
            <person name="Riley R."/>
            <person name="Lipzen A."/>
            <person name="Clum A."/>
            <person name="Drula E."/>
            <person name="Henrissat B."/>
            <person name="Kohler A."/>
            <person name="Grigoriev I.V."/>
            <person name="Martin F.M."/>
            <person name="Hacquard S."/>
        </authorList>
    </citation>
    <scope>NUCLEOTIDE SEQUENCE</scope>
    <source>
        <strain evidence="2">MPI-CAGE-AT-0147</strain>
    </source>
</reference>
<proteinExistence type="predicted"/>
<comment type="caution">
    <text evidence="2">The sequence shown here is derived from an EMBL/GenBank/DDBJ whole genome shotgun (WGS) entry which is preliminary data.</text>
</comment>
<keyword evidence="1" id="KW-0472">Membrane</keyword>